<feature type="non-terminal residue" evidence="2">
    <location>
        <position position="1"/>
    </location>
</feature>
<dbReference type="EMBL" id="CABFNQ020000738">
    <property type="protein sequence ID" value="CAH0029043.1"/>
    <property type="molecule type" value="Genomic_DNA"/>
</dbReference>
<dbReference type="AlphaFoldDB" id="A0A9N9VPK7"/>
<evidence type="ECO:0000256" key="1">
    <source>
        <dbReference type="SAM" id="MobiDB-lite"/>
    </source>
</evidence>
<proteinExistence type="predicted"/>
<accession>A0A9N9VPK7</accession>
<gene>
    <name evidence="2" type="ORF">CRHIZ90672A_00015688</name>
</gene>
<protein>
    <submittedName>
        <fullName evidence="2">Uncharacterized protein</fullName>
    </submittedName>
</protein>
<name>A0A9N9VPK7_9HYPO</name>
<feature type="region of interest" description="Disordered" evidence="1">
    <location>
        <begin position="29"/>
        <end position="48"/>
    </location>
</feature>
<comment type="caution">
    <text evidence="2">The sequence shown here is derived from an EMBL/GenBank/DDBJ whole genome shotgun (WGS) entry which is preliminary data.</text>
</comment>
<dbReference type="Proteomes" id="UP000696573">
    <property type="component" value="Unassembled WGS sequence"/>
</dbReference>
<reference evidence="2" key="1">
    <citation type="submission" date="2021-10" db="EMBL/GenBank/DDBJ databases">
        <authorList>
            <person name="Piombo E."/>
        </authorList>
    </citation>
    <scope>NUCLEOTIDE SEQUENCE</scope>
</reference>
<evidence type="ECO:0000313" key="3">
    <source>
        <dbReference type="Proteomes" id="UP000696573"/>
    </source>
</evidence>
<evidence type="ECO:0000313" key="2">
    <source>
        <dbReference type="EMBL" id="CAH0029043.1"/>
    </source>
</evidence>
<organism evidence="2 3">
    <name type="scientific">Clonostachys rhizophaga</name>
    <dbReference type="NCBI Taxonomy" id="160324"/>
    <lineage>
        <taxon>Eukaryota</taxon>
        <taxon>Fungi</taxon>
        <taxon>Dikarya</taxon>
        <taxon>Ascomycota</taxon>
        <taxon>Pezizomycotina</taxon>
        <taxon>Sordariomycetes</taxon>
        <taxon>Hypocreomycetidae</taxon>
        <taxon>Hypocreales</taxon>
        <taxon>Bionectriaceae</taxon>
        <taxon>Clonostachys</taxon>
    </lineage>
</organism>
<sequence>MTYFVAAQCMVSWSDLSILLPTPQARELQIHDGHDEAGGQDAQHDEEVRPQAHLGLELDPVVVDGAAAPLPPPAVLVPLCPLVALLVEVPDLVVVPVPEGVGARSHPAVPAATA</sequence>
<keyword evidence="3" id="KW-1185">Reference proteome</keyword>